<keyword evidence="2" id="KW-0560">Oxidoreductase</keyword>
<dbReference type="InterPro" id="IPR008030">
    <property type="entry name" value="NmrA-like"/>
</dbReference>
<dbReference type="Gene3D" id="3.40.50.720">
    <property type="entry name" value="NAD(P)-binding Rossmann-like Domain"/>
    <property type="match status" value="1"/>
</dbReference>
<keyword evidence="1" id="KW-0521">NADP</keyword>
<dbReference type="PANTHER" id="PTHR47706:SF7">
    <property type="entry name" value="CIPA-LIKE, PUTATIVE (AFU_ORTHOLOGUE AFUA_1G01630)-RELATED"/>
    <property type="match status" value="1"/>
</dbReference>
<evidence type="ECO:0000259" key="3">
    <source>
        <dbReference type="Pfam" id="PF05368"/>
    </source>
</evidence>
<name>A0A084QRL0_STAC4</name>
<evidence type="ECO:0000256" key="2">
    <source>
        <dbReference type="ARBA" id="ARBA00023002"/>
    </source>
</evidence>
<protein>
    <recommendedName>
        <fullName evidence="3">NmrA-like domain-containing protein</fullName>
    </recommendedName>
</protein>
<dbReference type="AlphaFoldDB" id="A0A084QRL0"/>
<dbReference type="Proteomes" id="UP000028524">
    <property type="component" value="Unassembled WGS sequence"/>
</dbReference>
<dbReference type="Gene3D" id="3.90.25.10">
    <property type="entry name" value="UDP-galactose 4-epimerase, domain 1"/>
    <property type="match status" value="1"/>
</dbReference>
<reference evidence="4 5" key="1">
    <citation type="journal article" date="2014" name="BMC Genomics">
        <title>Comparative genome sequencing reveals chemotype-specific gene clusters in the toxigenic black mold Stachybotrys.</title>
        <authorList>
            <person name="Semeiks J."/>
            <person name="Borek D."/>
            <person name="Otwinowski Z."/>
            <person name="Grishin N.V."/>
        </authorList>
    </citation>
    <scope>NUCLEOTIDE SEQUENCE [LARGE SCALE GENOMIC DNA]</scope>
    <source>
        <strain evidence="4 5">IBT 40285</strain>
    </source>
</reference>
<dbReference type="InterPro" id="IPR051609">
    <property type="entry name" value="NmrA/Isoflavone_reductase-like"/>
</dbReference>
<feature type="domain" description="NmrA-like" evidence="3">
    <location>
        <begin position="5"/>
        <end position="254"/>
    </location>
</feature>
<dbReference type="OrthoDB" id="419598at2759"/>
<dbReference type="HOGENOM" id="CLU_044876_6_0_1"/>
<dbReference type="InterPro" id="IPR036291">
    <property type="entry name" value="NAD(P)-bd_dom_sf"/>
</dbReference>
<organism evidence="4 5">
    <name type="scientific">Stachybotrys chlorohalonatus (strain IBT 40285)</name>
    <dbReference type="NCBI Taxonomy" id="1283841"/>
    <lineage>
        <taxon>Eukaryota</taxon>
        <taxon>Fungi</taxon>
        <taxon>Dikarya</taxon>
        <taxon>Ascomycota</taxon>
        <taxon>Pezizomycotina</taxon>
        <taxon>Sordariomycetes</taxon>
        <taxon>Hypocreomycetidae</taxon>
        <taxon>Hypocreales</taxon>
        <taxon>Stachybotryaceae</taxon>
        <taxon>Stachybotrys</taxon>
    </lineage>
</organism>
<evidence type="ECO:0000313" key="5">
    <source>
        <dbReference type="Proteomes" id="UP000028524"/>
    </source>
</evidence>
<dbReference type="InParanoid" id="A0A084QRL0"/>
<evidence type="ECO:0000256" key="1">
    <source>
        <dbReference type="ARBA" id="ARBA00022857"/>
    </source>
</evidence>
<proteinExistence type="predicted"/>
<dbReference type="SUPFAM" id="SSF51735">
    <property type="entry name" value="NAD(P)-binding Rossmann-fold domains"/>
    <property type="match status" value="1"/>
</dbReference>
<accession>A0A084QRL0</accession>
<dbReference type="OMA" id="EWFRQDN"/>
<dbReference type="Pfam" id="PF05368">
    <property type="entry name" value="NmrA"/>
    <property type="match status" value="1"/>
</dbReference>
<evidence type="ECO:0000313" key="4">
    <source>
        <dbReference type="EMBL" id="KFA66595.1"/>
    </source>
</evidence>
<dbReference type="GO" id="GO:0016491">
    <property type="term" value="F:oxidoreductase activity"/>
    <property type="evidence" value="ECO:0007669"/>
    <property type="project" value="UniProtKB-KW"/>
</dbReference>
<keyword evidence="5" id="KW-1185">Reference proteome</keyword>
<dbReference type="EMBL" id="KL660424">
    <property type="protein sequence ID" value="KFA66595.1"/>
    <property type="molecule type" value="Genomic_DNA"/>
</dbReference>
<dbReference type="PANTHER" id="PTHR47706">
    <property type="entry name" value="NMRA-LIKE FAMILY PROTEIN"/>
    <property type="match status" value="1"/>
</dbReference>
<sequence length="343" mass="37619">MASKLRVAIGGASGQTGLNIANTLLADPQNFEVIALVRPESAKKKVFVDLEKRGVALKAVTFTDLPAVIEAFQGVDVVISCLTIEQKEAELGLINAAKEAAVGRYVPSFFATVSPPRGVQSAREVKEDLLDHIKRLYLPYTVIDIGWWYQLSVPLVPSGKLDNVVSAPILSIGGTGDTQIAFTDNRDIGKYVARIIADPRTLNRQVFVYNEVSTQEAIWSEVERLTGESIPRKYTTKEKVDQTIKNCKESIAASAASGQVDLAAFAKLVWAEYLHSWAIRGDNTPDHARYLGYQIGKELYPDLEGTSLSKFLSDLVGNRADANVYAGRPEHLMNTSANVDFRF</sequence>
<dbReference type="STRING" id="1283841.A0A084QRL0"/>
<gene>
    <name evidence="4" type="ORF">S40285_08273</name>
</gene>